<dbReference type="EMBL" id="HE796683">
    <property type="protein sequence ID" value="CCH00891.1"/>
    <property type="molecule type" value="Genomic_DNA"/>
</dbReference>
<dbReference type="PATRIC" id="fig|1166018.3.peg.4650"/>
<evidence type="ECO:0000313" key="1">
    <source>
        <dbReference type="EMBL" id="CCH00891.1"/>
    </source>
</evidence>
<protein>
    <submittedName>
        <fullName evidence="1">HAD-superfamily hydrolase, subfamily IIA</fullName>
    </submittedName>
</protein>
<dbReference type="SFLD" id="SFLDS00003">
    <property type="entry name" value="Haloacid_Dehalogenase"/>
    <property type="match status" value="1"/>
</dbReference>
<dbReference type="GO" id="GO:0016791">
    <property type="term" value="F:phosphatase activity"/>
    <property type="evidence" value="ECO:0007669"/>
    <property type="project" value="TreeGrafter"/>
</dbReference>
<keyword evidence="2" id="KW-1185">Reference proteome</keyword>
<dbReference type="Gene3D" id="3.40.50.1000">
    <property type="entry name" value="HAD superfamily/HAD-like"/>
    <property type="match status" value="2"/>
</dbReference>
<dbReference type="SFLD" id="SFLDG01129">
    <property type="entry name" value="C1.5:_HAD__Beta-PGM__Phosphata"/>
    <property type="match status" value="1"/>
</dbReference>
<dbReference type="NCBIfam" id="TIGR01459">
    <property type="entry name" value="HAD-SF-IIA-hyp4"/>
    <property type="match status" value="1"/>
</dbReference>
<dbReference type="InterPro" id="IPR006356">
    <property type="entry name" value="HAD-SF_hydro_IIA_hyp3"/>
</dbReference>
<dbReference type="Pfam" id="PF13344">
    <property type="entry name" value="Hydrolase_6"/>
    <property type="match status" value="1"/>
</dbReference>
<accession>I0K9T8</accession>
<dbReference type="GO" id="GO:0005737">
    <property type="term" value="C:cytoplasm"/>
    <property type="evidence" value="ECO:0007669"/>
    <property type="project" value="TreeGrafter"/>
</dbReference>
<dbReference type="SUPFAM" id="SSF56784">
    <property type="entry name" value="HAD-like"/>
    <property type="match status" value="1"/>
</dbReference>
<dbReference type="eggNOG" id="COG0647">
    <property type="taxonomic scope" value="Bacteria"/>
</dbReference>
<dbReference type="AlphaFoldDB" id="I0K9T8"/>
<dbReference type="PANTHER" id="PTHR19288">
    <property type="entry name" value="4-NITROPHENYLPHOSPHATASE-RELATED"/>
    <property type="match status" value="1"/>
</dbReference>
<evidence type="ECO:0000313" key="2">
    <source>
        <dbReference type="Proteomes" id="UP000011058"/>
    </source>
</evidence>
<name>I0K9T8_9BACT</name>
<dbReference type="InterPro" id="IPR023214">
    <property type="entry name" value="HAD_sf"/>
</dbReference>
<dbReference type="PANTHER" id="PTHR19288:SF90">
    <property type="entry name" value="OS08G0542600 PROTEIN"/>
    <property type="match status" value="1"/>
</dbReference>
<gene>
    <name evidence="1" type="ORF">FAES_2882</name>
</gene>
<proteinExistence type="predicted"/>
<dbReference type="KEGG" id="fae:FAES_2882"/>
<dbReference type="InterPro" id="IPR036412">
    <property type="entry name" value="HAD-like_sf"/>
</dbReference>
<dbReference type="STRING" id="1166018.FAES_2882"/>
<dbReference type="HOGENOM" id="CLU_043473_2_1_10"/>
<dbReference type="Proteomes" id="UP000011058">
    <property type="component" value="Chromosome"/>
</dbReference>
<sequence length="300" mass="32902">MYSTDAPATQDRQQRPEDRFSMTPFATLIEQYKAIFFDAYGVLKNAHGLIPGIDGTIDALIAADKPFYVLTNDASRSPDQLADSYARLGLPTITADRIVSSGMLAREYLQLKVNHGTVAYLGTDTSAHYIENADLHALPIRAVNLDDAADITALVLLDDEGFDWNTDLNKTINLLRRRNIPVIVANTDATYPVRGQQVAVAIGAVADMLERIVGKQFIRFGKPDAQLFMFAYDLLREKMPISKNEILMVGDTLKSDILGGNKFGFDTALVLTGNTPVEDVDLRIKATGIIPTYVCESAAV</sequence>
<keyword evidence="1" id="KW-0378">Hydrolase</keyword>
<dbReference type="NCBIfam" id="TIGR01460">
    <property type="entry name" value="HAD-SF-IIA"/>
    <property type="match status" value="1"/>
</dbReference>
<dbReference type="InterPro" id="IPR006357">
    <property type="entry name" value="HAD-SF_hydro_IIA"/>
</dbReference>
<dbReference type="Pfam" id="PF13242">
    <property type="entry name" value="Hydrolase_like"/>
    <property type="match status" value="1"/>
</dbReference>
<reference evidence="1 2" key="1">
    <citation type="journal article" date="2012" name="J. Bacteriol.">
        <title>Genome Sequence of Fibrella aestuarina BUZ 2T, a Filamentous Marine Bacterium.</title>
        <authorList>
            <person name="Filippini M."/>
            <person name="Qi W."/>
            <person name="Blom J."/>
            <person name="Goesmann A."/>
            <person name="Smits T.H."/>
            <person name="Bagheri H.C."/>
        </authorList>
    </citation>
    <scope>NUCLEOTIDE SEQUENCE [LARGE SCALE GENOMIC DNA]</scope>
    <source>
        <strain evidence="2">BUZ 2T</strain>
    </source>
</reference>
<organism evidence="1 2">
    <name type="scientific">Fibrella aestuarina BUZ 2</name>
    <dbReference type="NCBI Taxonomy" id="1166018"/>
    <lineage>
        <taxon>Bacteria</taxon>
        <taxon>Pseudomonadati</taxon>
        <taxon>Bacteroidota</taxon>
        <taxon>Cytophagia</taxon>
        <taxon>Cytophagales</taxon>
        <taxon>Spirosomataceae</taxon>
        <taxon>Fibrella</taxon>
    </lineage>
</organism>